<keyword evidence="2" id="KW-0963">Cytoplasm</keyword>
<evidence type="ECO:0000313" key="6">
    <source>
        <dbReference type="Ensembl" id="ENSOSIP00000025125.1"/>
    </source>
</evidence>
<name>A0A8C7Y8W5_9TELE</name>
<gene>
    <name evidence="6" type="primary">SPAG1</name>
</gene>
<dbReference type="PANTHER" id="PTHR45984:SF3">
    <property type="entry name" value="SPERM-ASSOCIATED ANTIGEN 1"/>
    <property type="match status" value="1"/>
</dbReference>
<keyword evidence="7" id="KW-1185">Reference proteome</keyword>
<evidence type="ECO:0000256" key="4">
    <source>
        <dbReference type="ARBA" id="ARBA00022803"/>
    </source>
</evidence>
<evidence type="ECO:0000256" key="2">
    <source>
        <dbReference type="ARBA" id="ARBA00022490"/>
    </source>
</evidence>
<dbReference type="SMART" id="SM00028">
    <property type="entry name" value="TPR"/>
    <property type="match status" value="5"/>
</dbReference>
<dbReference type="InterPro" id="IPR011990">
    <property type="entry name" value="TPR-like_helical_dom_sf"/>
</dbReference>
<dbReference type="GO" id="GO:0005829">
    <property type="term" value="C:cytosol"/>
    <property type="evidence" value="ECO:0007669"/>
    <property type="project" value="TreeGrafter"/>
</dbReference>
<dbReference type="SUPFAM" id="SSF48452">
    <property type="entry name" value="TPR-like"/>
    <property type="match status" value="2"/>
</dbReference>
<reference evidence="6" key="2">
    <citation type="submission" date="2025-09" db="UniProtKB">
        <authorList>
            <consortium name="Ensembl"/>
        </authorList>
    </citation>
    <scope>IDENTIFICATION</scope>
</reference>
<organism evidence="6 7">
    <name type="scientific">Oryzias sinensis</name>
    <name type="common">Chinese medaka</name>
    <dbReference type="NCBI Taxonomy" id="183150"/>
    <lineage>
        <taxon>Eukaryota</taxon>
        <taxon>Metazoa</taxon>
        <taxon>Chordata</taxon>
        <taxon>Craniata</taxon>
        <taxon>Vertebrata</taxon>
        <taxon>Euteleostomi</taxon>
        <taxon>Actinopterygii</taxon>
        <taxon>Neopterygii</taxon>
        <taxon>Teleostei</taxon>
        <taxon>Neoteleostei</taxon>
        <taxon>Acanthomorphata</taxon>
        <taxon>Ovalentaria</taxon>
        <taxon>Atherinomorphae</taxon>
        <taxon>Beloniformes</taxon>
        <taxon>Adrianichthyidae</taxon>
        <taxon>Oryziinae</taxon>
        <taxon>Oryzias</taxon>
    </lineage>
</organism>
<dbReference type="PROSITE" id="PS50005">
    <property type="entry name" value="TPR"/>
    <property type="match status" value="1"/>
</dbReference>
<dbReference type="Pfam" id="PF00515">
    <property type="entry name" value="TPR_1"/>
    <property type="match status" value="1"/>
</dbReference>
<evidence type="ECO:0000256" key="5">
    <source>
        <dbReference type="PROSITE-ProRule" id="PRU00339"/>
    </source>
</evidence>
<feature type="repeat" description="TPR" evidence="5">
    <location>
        <begin position="287"/>
        <end position="320"/>
    </location>
</feature>
<comment type="subcellular location">
    <subcellularLocation>
        <location evidence="1">Cytoplasm</location>
    </subcellularLocation>
</comment>
<dbReference type="GeneTree" id="ENSGT00940000154697"/>
<evidence type="ECO:0000256" key="3">
    <source>
        <dbReference type="ARBA" id="ARBA00022737"/>
    </source>
</evidence>
<dbReference type="Proteomes" id="UP000694383">
    <property type="component" value="Unplaced"/>
</dbReference>
<dbReference type="AlphaFoldDB" id="A0A8C7Y8W5"/>
<dbReference type="InterPro" id="IPR019734">
    <property type="entry name" value="TPR_rpt"/>
</dbReference>
<keyword evidence="3" id="KW-0677">Repeat</keyword>
<reference evidence="6" key="1">
    <citation type="submission" date="2025-08" db="UniProtKB">
        <authorList>
            <consortium name="Ensembl"/>
        </authorList>
    </citation>
    <scope>IDENTIFICATION</scope>
</reference>
<dbReference type="Ensembl" id="ENSOSIT00000026509.1">
    <property type="protein sequence ID" value="ENSOSIP00000025125.1"/>
    <property type="gene ID" value="ENSOSIG00000013182.1"/>
</dbReference>
<protein>
    <submittedName>
        <fullName evidence="6">Sperm associated antigen 1</fullName>
    </submittedName>
</protein>
<keyword evidence="4 5" id="KW-0802">TPR repeat</keyword>
<accession>A0A8C7Y8W5</accession>
<proteinExistence type="predicted"/>
<dbReference type="PANTHER" id="PTHR45984">
    <property type="entry name" value="RNA (RNA) POLYMERASE II ASSOCIATED PROTEIN HOMOLOG"/>
    <property type="match status" value="1"/>
</dbReference>
<dbReference type="Gene3D" id="1.25.40.10">
    <property type="entry name" value="Tetratricopeptide repeat domain"/>
    <property type="match status" value="3"/>
</dbReference>
<sequence length="362" mass="41050">MPYLASKVSVIVVPLHGFIWLLTKQCVLLALLCRAAVYDHMGEFQMASEDLRAVLKDEPANAAATQLLLKIQKKVSERPPDQQHDSRRLFIHEAGDEEGNSSQEKQPTGIDSPQDLCILYSNRAACFLKDGNSQDCIEDCTRVLELQPFSLKPLLRRAMAYESLERYRRAYVDYKTVLQIDISVQAAQDGVSRITRLLMEQDGPEWREKLPDIPPVPLSAQQHRKVEPASAEVLQARAEKAARDAERRAEVLFSALKQEGNDLVKKAQYHQAVGKYTECLNMKPDQCAVYTNRALCYLKQEMFTEAKQDCDAALKLEPTNMKAFYRRALAHRGLKVNGASGRNSALTRWNRLAGRFLHQHKL</sequence>
<evidence type="ECO:0000313" key="7">
    <source>
        <dbReference type="Proteomes" id="UP000694383"/>
    </source>
</evidence>
<dbReference type="InterPro" id="IPR051982">
    <property type="entry name" value="CiliaryAsmbly_MitoImport"/>
</dbReference>
<evidence type="ECO:0000256" key="1">
    <source>
        <dbReference type="ARBA" id="ARBA00004496"/>
    </source>
</evidence>